<dbReference type="VEuPathDB" id="PlasmoDB:PY02966"/>
<protein>
    <recommendedName>
        <fullName evidence="5">G-patch domain-containing protein</fullName>
    </recommendedName>
</protein>
<dbReference type="RefSeq" id="XP_022812756.1">
    <property type="nucleotide sequence ID" value="XM_022956926.1"/>
</dbReference>
<evidence type="ECO:0008006" key="5">
    <source>
        <dbReference type="Google" id="ProtNLM"/>
    </source>
</evidence>
<reference evidence="2" key="4">
    <citation type="submission" date="2019-05" db="EMBL/GenBank/DDBJ databases">
        <authorList>
            <consortium name="Pathogen Informatics"/>
        </authorList>
    </citation>
    <scope>NUCLEOTIDE SEQUENCE</scope>
    <source>
        <strain evidence="2">17X</strain>
    </source>
</reference>
<evidence type="ECO:0000313" key="3">
    <source>
        <dbReference type="Proteomes" id="UP000072874"/>
    </source>
</evidence>
<proteinExistence type="predicted"/>
<dbReference type="GeneID" id="3830149"/>
<sequence length="1077" mass="129717">MDYSSDDISFTDFDFEPQKKKKKKSYAQSNDKYNRFKNINEEEYLKPVTFVSGGFLNSTNKKKTEEDTKLNFSSTDNDSSDYEEYDVFKHFTFDFNINSKNEETDFIKNNLKKYHLTELKEQDKNFEQYGLGFKILRKMGYEDGIGNKIKTNIAPIELKKKHTSVLEEHKKNKYFDDNDSDLDNYSNESSDMIFNPNINITTFWKKNFNYKKHCNFNKIKNEINARLKYTDTYTSFFIFNDNIDDDIENKDNTTMTNTLDINNDNNIKCVQNIQRTREKLNDHIKDMSFNYFTIIKKKKETEIKFKNYKNSFNINDIYKIHESLLKNILTYKYLINIHTILSYPHLFNKCTFNEYIFQNINHNIHQQNYNDSNLSNDQNDSQSPKLNIDHCKKLINIYSNLPSDKINEEYDDRSHDFTQHENELLYTDTKNYETNLNELLINNYKLLYDKKYFNQKQKELTKHIIINTNYQIIEDLQDIYNLLNVKNIQIKKTNDPILLSDIYTFLFFIYENSKFLYLNAHVSKFFLEFLRIYFYNIHAKCIEAYKQKQDEDCKNIASDTTTYNTQNTDLINNNLLHEQNEHNKTSLNYSNNFPKCNKNDISYVIYIKKIILMGIDEINQTEYHEVENKFNNIIYYNLIYPHIYKQDYYDTFNYINSFKDAFSNNYYKKILIFFINKNILLNIVESEHFNLEQNALTDIEVKLSILFEINKQFDINTYINNYYMNILSKYFKNSSICENYIKLIKIVLKNNLYKKEIFELVVNRIIFELNKINFTDMKFTQHLTQIMVLHNCIDDKIIFFIFKVYFFYNYAKYVCNDIRNINHMFNDKIQNTQNNDHQIENPEKQNCTNQQQNNEVLTAKKKEIYEKFKKVKDVFQNNIMKDESIKDIMFSILNVIKTYIVQDKIITFSVEKVLNYDTTNIYSDDNVNYYFLYKDIKIPIPIYAVPQKNNTLYEINNNKNHIQKQNSKDISYQNYQFSKKKYVNIIKKLEDDANHYKNDQQYENINVKDYLQNYCLENDILFIQKNNRKINGNTVFSINNFSIYINNNIIYIYEDQQWKPTLLSDLLSKVSNVSMHK</sequence>
<dbReference type="Proteomes" id="UP000072904">
    <property type="component" value="Chromosome 12"/>
</dbReference>
<accession>A0A078KB72</accession>
<name>A0A078KB72_PLAYE</name>
<dbReference type="GO" id="GO:0000390">
    <property type="term" value="P:spliceosomal complex disassembly"/>
    <property type="evidence" value="ECO:0007669"/>
    <property type="project" value="InterPro"/>
</dbReference>
<dbReference type="KEGG" id="pyo:PY17X_1249300"/>
<dbReference type="PANTHER" id="PTHR23329">
    <property type="entry name" value="TUFTELIN-INTERACTING PROTEIN 11-RELATED"/>
    <property type="match status" value="1"/>
</dbReference>
<reference evidence="1" key="3">
    <citation type="submission" date="2014-05" db="EMBL/GenBank/DDBJ databases">
        <authorList>
            <person name="Aslett A.Martin."/>
            <person name="De Silva Nishadi"/>
        </authorList>
    </citation>
    <scope>NUCLEOTIDE SEQUENCE</scope>
    <source>
        <strain evidence="1">YM</strain>
    </source>
</reference>
<dbReference type="AlphaFoldDB" id="A0A078KB72"/>
<dbReference type="EMBL" id="LK934640">
    <property type="protein sequence ID" value="CDU19652.1"/>
    <property type="molecule type" value="Genomic_DNA"/>
</dbReference>
<gene>
    <name evidence="2" type="ORF">PY17X_1249300</name>
    <name evidence="1" type="ORF">PYYM_1248500</name>
</gene>
<dbReference type="OMA" id="KVYFFYN"/>
<evidence type="ECO:0000313" key="1">
    <source>
        <dbReference type="EMBL" id="CDU19652.1"/>
    </source>
</evidence>
<reference evidence="2" key="2">
    <citation type="submission" date="2014-05" db="EMBL/GenBank/DDBJ databases">
        <authorList>
            <person name="Aslett M.A."/>
            <person name="De Silva N."/>
        </authorList>
    </citation>
    <scope>NUCLEOTIDE SEQUENCE</scope>
    <source>
        <strain evidence="2">17X</strain>
    </source>
</reference>
<dbReference type="GO" id="GO:0071008">
    <property type="term" value="C:U2-type post-mRNA release spliceosomal complex"/>
    <property type="evidence" value="ECO:0007669"/>
    <property type="project" value="TreeGrafter"/>
</dbReference>
<reference evidence="3 4" key="1">
    <citation type="journal article" date="2014" name="BMC Biol.">
        <title>A comprehensive evaluation of rodent malaria parasite genomes and gene expression.</title>
        <authorList>
            <person name="Otto T.D."/>
            <person name="Bohme U."/>
            <person name="Jackson A.P."/>
            <person name="Hunt M."/>
            <person name="Franke-Fayard B."/>
            <person name="Hoeijmakers W.A."/>
            <person name="Religa A.A."/>
            <person name="Robertson L."/>
            <person name="Sanders M."/>
            <person name="Ogun S.A."/>
            <person name="Cunningham D."/>
            <person name="Erhart A."/>
            <person name="Billker O."/>
            <person name="Khan S.M."/>
            <person name="Stunnenberg H.G."/>
            <person name="Langhorne J."/>
            <person name="Holder A.A."/>
            <person name="Waters A.P."/>
            <person name="Newbold C.I."/>
            <person name="Pain A."/>
            <person name="Berriman M."/>
            <person name="Janse C.J."/>
        </authorList>
    </citation>
    <scope>NUCLEOTIDE SEQUENCE [LARGE SCALE GENOMIC DNA]</scope>
    <source>
        <strain evidence="2 3">17X</strain>
        <strain evidence="1 4">YM</strain>
    </source>
</reference>
<dbReference type="InterPro" id="IPR045211">
    <property type="entry name" value="TFP11/STIP/Ntr1"/>
</dbReference>
<dbReference type="EMBL" id="LM993666">
    <property type="protein sequence ID" value="VTZ80289.1"/>
    <property type="molecule type" value="Genomic_DNA"/>
</dbReference>
<dbReference type="VEuPathDB" id="PlasmoDB:Py17XNL_001205340"/>
<dbReference type="VEuPathDB" id="PlasmoDB:PY02965"/>
<dbReference type="VEuPathDB" id="PlasmoDB:PYYM_1248500"/>
<dbReference type="VEuPathDB" id="PlasmoDB:PY17X_1249300"/>
<evidence type="ECO:0000313" key="4">
    <source>
        <dbReference type="Proteomes" id="UP000072904"/>
    </source>
</evidence>
<dbReference type="OrthoDB" id="392265at2759"/>
<evidence type="ECO:0000313" key="2">
    <source>
        <dbReference type="EMBL" id="VTZ80289.1"/>
    </source>
</evidence>
<dbReference type="PANTHER" id="PTHR23329:SF1">
    <property type="entry name" value="TUFTELIN-INTERACTING PROTEIN 11"/>
    <property type="match status" value="1"/>
</dbReference>
<dbReference type="Proteomes" id="UP000072874">
    <property type="component" value="Chromosome 12"/>
</dbReference>
<organism evidence="2 3">
    <name type="scientific">Plasmodium yoelii</name>
    <dbReference type="NCBI Taxonomy" id="5861"/>
    <lineage>
        <taxon>Eukaryota</taxon>
        <taxon>Sar</taxon>
        <taxon>Alveolata</taxon>
        <taxon>Apicomplexa</taxon>
        <taxon>Aconoidasida</taxon>
        <taxon>Haemosporida</taxon>
        <taxon>Plasmodiidae</taxon>
        <taxon>Plasmodium</taxon>
        <taxon>Plasmodium (Vinckeia)</taxon>
    </lineage>
</organism>